<accession>A0A6L3IIR4</accession>
<comment type="caution">
    <text evidence="1">The sequence shown here is derived from an EMBL/GenBank/DDBJ whole genome shotgun (WGS) entry which is preliminary data.</text>
</comment>
<organism evidence="1 2">
    <name type="scientific">Phocaeicola dorei</name>
    <dbReference type="NCBI Taxonomy" id="357276"/>
    <lineage>
        <taxon>Bacteria</taxon>
        <taxon>Pseudomonadati</taxon>
        <taxon>Bacteroidota</taxon>
        <taxon>Bacteroidia</taxon>
        <taxon>Bacteroidales</taxon>
        <taxon>Bacteroidaceae</taxon>
        <taxon>Phocaeicola</taxon>
    </lineage>
</organism>
<dbReference type="Proteomes" id="UP000481700">
    <property type="component" value="Unassembled WGS sequence"/>
</dbReference>
<reference evidence="1 2" key="1">
    <citation type="journal article" date="2019" name="Nat. Med.">
        <title>A library of human gut bacterial isolates paired with longitudinal multiomics data enables mechanistic microbiome research.</title>
        <authorList>
            <person name="Poyet M."/>
            <person name="Groussin M."/>
            <person name="Gibbons S.M."/>
            <person name="Avila-Pacheco J."/>
            <person name="Jiang X."/>
            <person name="Kearney S.M."/>
            <person name="Perrotta A.R."/>
            <person name="Berdy B."/>
            <person name="Zhao S."/>
            <person name="Lieberman T.D."/>
            <person name="Swanson P.K."/>
            <person name="Smith M."/>
            <person name="Roesemann S."/>
            <person name="Alexander J.E."/>
            <person name="Rich S.A."/>
            <person name="Livny J."/>
            <person name="Vlamakis H."/>
            <person name="Clish C."/>
            <person name="Bullock K."/>
            <person name="Deik A."/>
            <person name="Scott J."/>
            <person name="Pierce K.A."/>
            <person name="Xavier R.J."/>
            <person name="Alm E.J."/>
        </authorList>
    </citation>
    <scope>NUCLEOTIDE SEQUENCE [LARGE SCALE GENOMIC DNA]</scope>
    <source>
        <strain evidence="1 2">BIOML-A25</strain>
    </source>
</reference>
<name>A0A6L3IIR4_9BACT</name>
<dbReference type="EMBL" id="VVZV01000380">
    <property type="protein sequence ID" value="KAA5300148.1"/>
    <property type="molecule type" value="Genomic_DNA"/>
</dbReference>
<feature type="non-terminal residue" evidence="1">
    <location>
        <position position="426"/>
    </location>
</feature>
<dbReference type="AlphaFoldDB" id="A0A6L3IIR4"/>
<sequence length="426" mass="44562">TAVPDEENDTVKLTLLGMTGTEIASVDIPGGTGGGGNTYNVTAEVPLESGYYVLSSAIGAVDEKYRYKGRCITYEVSQGKWETKQFVGTSLSSWEQEASWEDFGGAGTMKSLTVNGEKKVPDSEGNVDLTIDKLEVDESLDADSTNPVQNKTVAAKFQEVEAGTVFGMSAEVSDDESSVRLALTNKSGAEIASVDIPAGSGGGGESSTTKIVLLAETDKKTVKEGGAVKLTYTYDHQVAGGDDKGSSTGQKATVTIQVKRGTTTTYSSSLKEVSKGTYTLDLTKYLLVGTSDIYVIAETTDPTTGKAQKKQAYVSVKSVTLSLSCGYNLAATIQNGGYGTYDSASIPYAVSGTGTKTVSLYVDGVQQNAHTVTRSGTTNGSFEVSMTGLSVGRHTAQLVAEMETDDLTLKSESIHIDLLKAGSGVP</sequence>
<protein>
    <submittedName>
        <fullName evidence="1">Uncharacterized protein</fullName>
    </submittedName>
</protein>
<gene>
    <name evidence="1" type="ORF">F2Z07_27905</name>
</gene>
<evidence type="ECO:0000313" key="1">
    <source>
        <dbReference type="EMBL" id="KAA5300148.1"/>
    </source>
</evidence>
<proteinExistence type="predicted"/>
<feature type="non-terminal residue" evidence="1">
    <location>
        <position position="1"/>
    </location>
</feature>
<evidence type="ECO:0000313" key="2">
    <source>
        <dbReference type="Proteomes" id="UP000481700"/>
    </source>
</evidence>